<evidence type="ECO:0000313" key="3">
    <source>
        <dbReference type="Proteomes" id="UP000006738"/>
    </source>
</evidence>
<organism evidence="2 3">
    <name type="scientific">Burkholderia pseudomallei (strain 1106a)</name>
    <dbReference type="NCBI Taxonomy" id="357348"/>
    <lineage>
        <taxon>Bacteria</taxon>
        <taxon>Pseudomonadati</taxon>
        <taxon>Pseudomonadota</taxon>
        <taxon>Betaproteobacteria</taxon>
        <taxon>Burkholderiales</taxon>
        <taxon>Burkholderiaceae</taxon>
        <taxon>Burkholderia</taxon>
        <taxon>pseudomallei group</taxon>
    </lineage>
</organism>
<dbReference type="KEGG" id="bpl:BURPS1106A_A2637"/>
<feature type="region of interest" description="Disordered" evidence="1">
    <location>
        <begin position="1"/>
        <end position="24"/>
    </location>
</feature>
<name>A3P8K7_BURP0</name>
<dbReference type="HOGENOM" id="CLU_3115505_0_0_4"/>
<dbReference type="AlphaFoldDB" id="A3P8K7"/>
<dbReference type="EMBL" id="CP000573">
    <property type="protein sequence ID" value="ABN94236.1"/>
    <property type="molecule type" value="Genomic_DNA"/>
</dbReference>
<proteinExistence type="predicted"/>
<reference evidence="3" key="1">
    <citation type="submission" date="2007-02" db="EMBL/GenBank/DDBJ databases">
        <authorList>
            <person name="DeShazer D."/>
            <person name="Woods D.E."/>
            <person name="Nierman W.C."/>
        </authorList>
    </citation>
    <scope>NUCLEOTIDE SEQUENCE [LARGE SCALE GENOMIC DNA]</scope>
    <source>
        <strain evidence="3">1106a</strain>
    </source>
</reference>
<gene>
    <name evidence="2" type="ordered locus">BURPS1106A_A2637</name>
</gene>
<sequence length="50" mass="5104">MGSNGYRDAAPANQPDAGSGAGERIDGRLAALAAIEHRAPRRVAPMRCAG</sequence>
<evidence type="ECO:0000313" key="2">
    <source>
        <dbReference type="EMBL" id="ABN94236.1"/>
    </source>
</evidence>
<protein>
    <submittedName>
        <fullName evidence="2">Uncharacterized protein</fullName>
    </submittedName>
</protein>
<dbReference type="Proteomes" id="UP000006738">
    <property type="component" value="Chromosome II"/>
</dbReference>
<evidence type="ECO:0000256" key="1">
    <source>
        <dbReference type="SAM" id="MobiDB-lite"/>
    </source>
</evidence>
<accession>A3P8K7</accession>